<keyword evidence="2" id="KW-1185">Reference proteome</keyword>
<evidence type="ECO:0000313" key="2">
    <source>
        <dbReference type="Proteomes" id="UP000239872"/>
    </source>
</evidence>
<dbReference type="InterPro" id="IPR008884">
    <property type="entry name" value="TylF_MeTrfase"/>
</dbReference>
<accession>A0A2S7SV08</accession>
<sequence>MLKKVFQKLANMLGYEVYKMHPKGTDAGNFVNVDLDKFHVLPKADVTYAYDLLYTQHNCDFMTDPKFIESYNLGKATDVNQTVLKNYDIYWRIHVLCWAANYAKNLPGDFVDCGVNTGIFSRAVINYINFNATGKTYYLLDTFSGLDPTYSSEAEMAQELNQKYTKYKDTLYDQVKDTFKNFNVNIIKGAVPETLTQVKAQQVAYLSVDMNCVQPEADTLNYFWDKMAPGGIIILDDYGNVTNEQKKAHDEFARSKGVEVLSLPTCQGIIIKPVNL</sequence>
<dbReference type="Pfam" id="PF05711">
    <property type="entry name" value="TylF"/>
    <property type="match status" value="1"/>
</dbReference>
<dbReference type="EMBL" id="PPSL01000003">
    <property type="protein sequence ID" value="PQJ10750.1"/>
    <property type="molecule type" value="Genomic_DNA"/>
</dbReference>
<dbReference type="Proteomes" id="UP000239872">
    <property type="component" value="Unassembled WGS sequence"/>
</dbReference>
<dbReference type="Gene3D" id="3.40.50.150">
    <property type="entry name" value="Vaccinia Virus protein VP39"/>
    <property type="match status" value="1"/>
</dbReference>
<gene>
    <name evidence="1" type="ORF">CJD36_012325</name>
</gene>
<name>A0A2S7SV08_9BACT</name>
<evidence type="ECO:0008006" key="3">
    <source>
        <dbReference type="Google" id="ProtNLM"/>
    </source>
</evidence>
<comment type="caution">
    <text evidence="1">The sequence shown here is derived from an EMBL/GenBank/DDBJ whole genome shotgun (WGS) entry which is preliminary data.</text>
</comment>
<dbReference type="RefSeq" id="WP_105039477.1">
    <property type="nucleotide sequence ID" value="NZ_PPSL01000003.1"/>
</dbReference>
<protein>
    <recommendedName>
        <fullName evidence="3">Methyltransferase</fullName>
    </recommendedName>
</protein>
<dbReference type="OrthoDB" id="3826968at2"/>
<proteinExistence type="predicted"/>
<reference evidence="1 2" key="1">
    <citation type="submission" date="2018-01" db="EMBL/GenBank/DDBJ databases">
        <title>A novel member of the phylum Bacteroidetes isolated from glacier ice.</title>
        <authorList>
            <person name="Liu Q."/>
            <person name="Xin Y.-H."/>
        </authorList>
    </citation>
    <scope>NUCLEOTIDE SEQUENCE [LARGE SCALE GENOMIC DNA]</scope>
    <source>
        <strain evidence="1 2">RB1R16</strain>
    </source>
</reference>
<dbReference type="PANTHER" id="PTHR40036">
    <property type="entry name" value="MACROCIN O-METHYLTRANSFERASE"/>
    <property type="match status" value="1"/>
</dbReference>
<organism evidence="1 2">
    <name type="scientific">Flavipsychrobacter stenotrophus</name>
    <dbReference type="NCBI Taxonomy" id="2077091"/>
    <lineage>
        <taxon>Bacteria</taxon>
        <taxon>Pseudomonadati</taxon>
        <taxon>Bacteroidota</taxon>
        <taxon>Chitinophagia</taxon>
        <taxon>Chitinophagales</taxon>
        <taxon>Chitinophagaceae</taxon>
        <taxon>Flavipsychrobacter</taxon>
    </lineage>
</organism>
<dbReference type="InterPro" id="IPR029063">
    <property type="entry name" value="SAM-dependent_MTases_sf"/>
</dbReference>
<dbReference type="AlphaFoldDB" id="A0A2S7SV08"/>
<evidence type="ECO:0000313" key="1">
    <source>
        <dbReference type="EMBL" id="PQJ10750.1"/>
    </source>
</evidence>
<dbReference type="PANTHER" id="PTHR40036:SF1">
    <property type="entry name" value="MACROCIN O-METHYLTRANSFERASE"/>
    <property type="match status" value="1"/>
</dbReference>